<keyword evidence="3" id="KW-0858">Xylan degradation</keyword>
<keyword evidence="5" id="KW-0378">Hydrolase</keyword>
<dbReference type="InterPro" id="IPR043595">
    <property type="entry name" value="FaeB/C/D"/>
</dbReference>
<dbReference type="PANTHER" id="PTHR38050:SF2">
    <property type="entry name" value="FERULOYL ESTERASE C-RELATED"/>
    <property type="match status" value="1"/>
</dbReference>
<evidence type="ECO:0008006" key="9">
    <source>
        <dbReference type="Google" id="ProtNLM"/>
    </source>
</evidence>
<dbReference type="GO" id="GO:0005576">
    <property type="term" value="C:extracellular region"/>
    <property type="evidence" value="ECO:0007669"/>
    <property type="project" value="UniProtKB-SubCell"/>
</dbReference>
<keyword evidence="7" id="KW-0624">Polysaccharide degradation</keyword>
<dbReference type="Gene3D" id="3.40.50.1820">
    <property type="entry name" value="alpha/beta hydrolase"/>
    <property type="match status" value="1"/>
</dbReference>
<protein>
    <recommendedName>
        <fullName evidence="9">Phospholipase/carboxylesterase/thioesterase domain-containing protein</fullName>
    </recommendedName>
</protein>
<dbReference type="GO" id="GO:0045493">
    <property type="term" value="P:xylan catabolic process"/>
    <property type="evidence" value="ECO:0007669"/>
    <property type="project" value="UniProtKB-KW"/>
</dbReference>
<dbReference type="EMBL" id="UINC01145688">
    <property type="protein sequence ID" value="SVD35974.1"/>
    <property type="molecule type" value="Genomic_DNA"/>
</dbReference>
<dbReference type="SUPFAM" id="SSF53474">
    <property type="entry name" value="alpha/beta-Hydrolases"/>
    <property type="match status" value="1"/>
</dbReference>
<evidence type="ECO:0000313" key="8">
    <source>
        <dbReference type="EMBL" id="SVD35974.1"/>
    </source>
</evidence>
<evidence type="ECO:0000256" key="7">
    <source>
        <dbReference type="ARBA" id="ARBA00023326"/>
    </source>
</evidence>
<evidence type="ECO:0000256" key="2">
    <source>
        <dbReference type="ARBA" id="ARBA00022525"/>
    </source>
</evidence>
<dbReference type="InterPro" id="IPR000801">
    <property type="entry name" value="Esterase-like"/>
</dbReference>
<organism evidence="8">
    <name type="scientific">marine metagenome</name>
    <dbReference type="NCBI Taxonomy" id="408172"/>
    <lineage>
        <taxon>unclassified sequences</taxon>
        <taxon>metagenomes</taxon>
        <taxon>ecological metagenomes</taxon>
    </lineage>
</organism>
<gene>
    <name evidence="8" type="ORF">METZ01_LOCUS388828</name>
</gene>
<evidence type="ECO:0000256" key="4">
    <source>
        <dbReference type="ARBA" id="ARBA00022729"/>
    </source>
</evidence>
<keyword evidence="4" id="KW-0732">Signal</keyword>
<evidence type="ECO:0000256" key="6">
    <source>
        <dbReference type="ARBA" id="ARBA00023277"/>
    </source>
</evidence>
<dbReference type="Pfam" id="PF00756">
    <property type="entry name" value="Esterase"/>
    <property type="match status" value="1"/>
</dbReference>
<name>A0A382UNX5_9ZZZZ</name>
<accession>A0A382UNX5</accession>
<dbReference type="InterPro" id="IPR029058">
    <property type="entry name" value="AB_hydrolase_fold"/>
</dbReference>
<keyword evidence="6" id="KW-0119">Carbohydrate metabolism</keyword>
<evidence type="ECO:0000256" key="3">
    <source>
        <dbReference type="ARBA" id="ARBA00022651"/>
    </source>
</evidence>
<proteinExistence type="predicted"/>
<evidence type="ECO:0000256" key="1">
    <source>
        <dbReference type="ARBA" id="ARBA00004613"/>
    </source>
</evidence>
<comment type="subcellular location">
    <subcellularLocation>
        <location evidence="1">Secreted</location>
    </subcellularLocation>
</comment>
<evidence type="ECO:0000256" key="5">
    <source>
        <dbReference type="ARBA" id="ARBA00022801"/>
    </source>
</evidence>
<sequence length="138" mass="15585">MFEDRKIEVEGVSREYRIYVPEGEGPFGIIFGFHGYGDNKDLMPLYTQFQEISEVDRYLLVYPQGLPVGEKNGWDLQHVVGNRDLLLFDALLTHLEEEFSIDGGRVHAMGMSNGGYFCHILVSQRSEKLTSVVSHSGG</sequence>
<reference evidence="8" key="1">
    <citation type="submission" date="2018-05" db="EMBL/GenBank/DDBJ databases">
        <authorList>
            <person name="Lanie J.A."/>
            <person name="Ng W.-L."/>
            <person name="Kazmierczak K.M."/>
            <person name="Andrzejewski T.M."/>
            <person name="Davidsen T.M."/>
            <person name="Wayne K.J."/>
            <person name="Tettelin H."/>
            <person name="Glass J.I."/>
            <person name="Rusch D."/>
            <person name="Podicherti R."/>
            <person name="Tsui H.-C.T."/>
            <person name="Winkler M.E."/>
        </authorList>
    </citation>
    <scope>NUCLEOTIDE SEQUENCE</scope>
</reference>
<keyword evidence="2" id="KW-0964">Secreted</keyword>
<feature type="non-terminal residue" evidence="8">
    <location>
        <position position="138"/>
    </location>
</feature>
<dbReference type="AlphaFoldDB" id="A0A382UNX5"/>
<dbReference type="GO" id="GO:0030600">
    <property type="term" value="F:feruloyl esterase activity"/>
    <property type="evidence" value="ECO:0007669"/>
    <property type="project" value="InterPro"/>
</dbReference>
<dbReference type="PANTHER" id="PTHR38050">
    <property type="match status" value="1"/>
</dbReference>